<evidence type="ECO:0000259" key="5">
    <source>
        <dbReference type="Pfam" id="PF05678"/>
    </source>
</evidence>
<dbReference type="Pfam" id="PF05678">
    <property type="entry name" value="VQ"/>
    <property type="match status" value="1"/>
</dbReference>
<feature type="region of interest" description="Disordered" evidence="4">
    <location>
        <begin position="28"/>
        <end position="92"/>
    </location>
</feature>
<reference evidence="6" key="1">
    <citation type="submission" date="2024-02" db="EMBL/GenBank/DDBJ databases">
        <authorList>
            <consortium name="ELIXIR-Norway"/>
            <consortium name="Elixir Norway"/>
        </authorList>
    </citation>
    <scope>NUCLEOTIDE SEQUENCE</scope>
</reference>
<sequence>MKRSGGGEEGAGGGIGNGSFFGAAAMVMSSSSPSSSISDNSSNRNLMQQQQQQTALESPTSRLGCLSLQHQEQEQEQEQEERERHQQQQQQQCAVASSSTTFVHVDTCNFREVVQKLTGASEHDGLEKFPVTLPARQAARAAAAAAGGGGAGTDKLSDITCKGLIPKPVGDLSARRPASFKLHERRQAFLLRSLEVKDLRSSSSLRRGSSGYGSGFCSPTSEVSPRFNSSLMPSPVTPLTSSVFDNNAYGCSNNTSNSYTSPGPREKHGGQEELPDGDDAGRRPTTVESRDGRFILHSSPPTLEKPRRIPELLTLFPLTSPRASEPPS</sequence>
<feature type="region of interest" description="Disordered" evidence="4">
    <location>
        <begin position="1"/>
        <end position="20"/>
    </location>
</feature>
<keyword evidence="2" id="KW-0597">Phosphoprotein</keyword>
<protein>
    <recommendedName>
        <fullName evidence="5">VQ domain-containing protein</fullName>
    </recommendedName>
</protein>
<name>A0ABP0W632_9BRYO</name>
<dbReference type="EMBL" id="OZ020109">
    <property type="protein sequence ID" value="CAK9262248.1"/>
    <property type="molecule type" value="Genomic_DNA"/>
</dbReference>
<dbReference type="PANTHER" id="PTHR33402">
    <property type="entry name" value="VQ MOTIF-CONTAINING PROTEIN 11-LIKE"/>
    <property type="match status" value="1"/>
</dbReference>
<dbReference type="InterPro" id="IPR039611">
    <property type="entry name" value="VQ_4/11/13/19/31/33"/>
</dbReference>
<evidence type="ECO:0000256" key="4">
    <source>
        <dbReference type="SAM" id="MobiDB-lite"/>
    </source>
</evidence>
<gene>
    <name evidence="6" type="ORF">CSSPJE1EN1_LOCUS7726</name>
</gene>
<keyword evidence="3" id="KW-0539">Nucleus</keyword>
<evidence type="ECO:0000256" key="1">
    <source>
        <dbReference type="ARBA" id="ARBA00004123"/>
    </source>
</evidence>
<feature type="compositionally biased region" description="Gly residues" evidence="4">
    <location>
        <begin position="7"/>
        <end position="19"/>
    </location>
</feature>
<feature type="region of interest" description="Disordered" evidence="4">
    <location>
        <begin position="200"/>
        <end position="232"/>
    </location>
</feature>
<evidence type="ECO:0000313" key="7">
    <source>
        <dbReference type="Proteomes" id="UP001497444"/>
    </source>
</evidence>
<feature type="domain" description="VQ" evidence="5">
    <location>
        <begin position="98"/>
        <end position="124"/>
    </location>
</feature>
<comment type="subcellular location">
    <subcellularLocation>
        <location evidence="1">Nucleus</location>
    </subcellularLocation>
</comment>
<keyword evidence="7" id="KW-1185">Reference proteome</keyword>
<dbReference type="InterPro" id="IPR008889">
    <property type="entry name" value="VQ"/>
</dbReference>
<feature type="compositionally biased region" description="Low complexity" evidence="4">
    <location>
        <begin position="28"/>
        <end position="53"/>
    </location>
</feature>
<evidence type="ECO:0000256" key="3">
    <source>
        <dbReference type="ARBA" id="ARBA00023242"/>
    </source>
</evidence>
<feature type="compositionally biased region" description="Polar residues" evidence="4">
    <location>
        <begin position="217"/>
        <end position="232"/>
    </location>
</feature>
<evidence type="ECO:0000313" key="6">
    <source>
        <dbReference type="EMBL" id="CAK9262248.1"/>
    </source>
</evidence>
<dbReference type="PANTHER" id="PTHR33402:SF19">
    <property type="entry name" value="VQ MOTIF-CONTAINING PROTEIN 11"/>
    <property type="match status" value="1"/>
</dbReference>
<accession>A0ABP0W632</accession>
<organism evidence="6 7">
    <name type="scientific">Sphagnum jensenii</name>
    <dbReference type="NCBI Taxonomy" id="128206"/>
    <lineage>
        <taxon>Eukaryota</taxon>
        <taxon>Viridiplantae</taxon>
        <taxon>Streptophyta</taxon>
        <taxon>Embryophyta</taxon>
        <taxon>Bryophyta</taxon>
        <taxon>Sphagnophytina</taxon>
        <taxon>Sphagnopsida</taxon>
        <taxon>Sphagnales</taxon>
        <taxon>Sphagnaceae</taxon>
        <taxon>Sphagnum</taxon>
    </lineage>
</organism>
<feature type="region of interest" description="Disordered" evidence="4">
    <location>
        <begin position="254"/>
        <end position="310"/>
    </location>
</feature>
<dbReference type="Proteomes" id="UP001497444">
    <property type="component" value="Chromosome 14"/>
</dbReference>
<proteinExistence type="predicted"/>
<evidence type="ECO:0000256" key="2">
    <source>
        <dbReference type="ARBA" id="ARBA00022553"/>
    </source>
</evidence>